<dbReference type="InterPro" id="IPR013784">
    <property type="entry name" value="Carb-bd-like_fold"/>
</dbReference>
<proteinExistence type="predicted"/>
<gene>
    <name evidence="1" type="ORF">MuYL_2146</name>
</gene>
<protein>
    <recommendedName>
        <fullName evidence="3">Carboxypeptidase regulatory-like domain-containing protein</fullName>
    </recommendedName>
</protein>
<evidence type="ECO:0000313" key="2">
    <source>
        <dbReference type="Proteomes" id="UP000215002"/>
    </source>
</evidence>
<dbReference type="SUPFAM" id="SSF49452">
    <property type="entry name" value="Starch-binding domain-like"/>
    <property type="match status" value="1"/>
</dbReference>
<evidence type="ECO:0000313" key="1">
    <source>
        <dbReference type="EMBL" id="ASU34036.1"/>
    </source>
</evidence>
<dbReference type="GO" id="GO:0030246">
    <property type="term" value="F:carbohydrate binding"/>
    <property type="evidence" value="ECO:0007669"/>
    <property type="project" value="InterPro"/>
</dbReference>
<dbReference type="KEGG" id="muc:MuYL_2146"/>
<name>A0A223NW28_9SPHI</name>
<keyword evidence="2" id="KW-1185">Reference proteome</keyword>
<organism evidence="1 2">
    <name type="scientific">Mucilaginibacter xinganensis</name>
    <dbReference type="NCBI Taxonomy" id="1234841"/>
    <lineage>
        <taxon>Bacteria</taxon>
        <taxon>Pseudomonadati</taxon>
        <taxon>Bacteroidota</taxon>
        <taxon>Sphingobacteriia</taxon>
        <taxon>Sphingobacteriales</taxon>
        <taxon>Sphingobacteriaceae</taxon>
        <taxon>Mucilaginibacter</taxon>
    </lineage>
</organism>
<reference evidence="1 2" key="1">
    <citation type="submission" date="2017-08" db="EMBL/GenBank/DDBJ databases">
        <title>Complete genome sequence of Mucilaginibacter sp. strain BJC16-A31.</title>
        <authorList>
            <consortium name="Henan University of Science and Technology"/>
            <person name="You X."/>
        </authorList>
    </citation>
    <scope>NUCLEOTIDE SEQUENCE [LARGE SCALE GENOMIC DNA]</scope>
    <source>
        <strain evidence="1 2">BJC16-A31</strain>
    </source>
</reference>
<dbReference type="EMBL" id="CP022743">
    <property type="protein sequence ID" value="ASU34036.1"/>
    <property type="molecule type" value="Genomic_DNA"/>
</dbReference>
<evidence type="ECO:0008006" key="3">
    <source>
        <dbReference type="Google" id="ProtNLM"/>
    </source>
</evidence>
<sequence length="909" mass="101000">MRFIRTFLLLSLFVPFFYLTAAAQDISVLNKIMTKTAKLYEAMPIERVYLHFDKPYYALGDTIWFKAYLTMDNHQPSAISKIIYVDVLTAKDSLVQSLKLPVKNGVGWGDVSLSQFAYKKGNYRVVAYTNWMNNFGSSYFFNKSITIGDAINNNLSTQISLKRAMVNKFTKVSAGIYYKDDEGKPYSDKRVTWTVEKDYDELIKGKGTTDKNGFIDISFTNTKNIGLDSAALITVIDRGERRQGTSKFSLKSVSQPNDIQFFPEGGQLISGIPSKVAFKALKPDGLGIDVKGTIIDNTNKVVAEFSSSHLGMGVFQITPEDGKTYSAKVTFADGTTAAPDMPKVLSDATTINIENTDPENLKIKLLSDPAFVKENEGKTFFILAKSGGVIAFAAQTKLQNQVYIASVSKSKFPTGIVQVTLFADDGEPLSERIAFVMHKDQLNLSIASDHPSYTTRQKVKLSVVAKNNDKPVEGNFSVTVIDDTKVPVDENSETTILTYLLLTADITGYIEKPNYYFNNQDEKKLADLDILLQTQGYRRFSYDGIMNDKYPPISFLPEQGITLTGTLRAFNGMAVPNGNISLKIKDKNYSANTVTDADGRFRFSNLVFSDSTQVFVSARNNPRASDLVLSVDGDPYQKIAVNPAQADEIMNIDSALSPYLKNSKIQANSSHILKEVVIKDTRIKKTVTHKDYSSLSSLSQEPDHLITPNMLEGCNNLLNCLKVAASGMIFENYNFYVMRDYNAGKRVPAQVFVKGMPVDVSYLENMTADGVESIEVFLKDELGLVNSAYNSNGAIVVNMKKAPEGQKISLAQLRDMIPAKNELTISPRGYIVKKSFYLPRYSGPRAQQTNQIDTRSTIYWNPNIVTDPVTGTVSFEFFNADGTGTYRAIVEGIDKDGNLGRQLFRYTVK</sequence>
<dbReference type="OrthoDB" id="609485at2"/>
<dbReference type="Gene3D" id="2.60.40.1930">
    <property type="match status" value="1"/>
</dbReference>
<dbReference type="AlphaFoldDB" id="A0A223NW28"/>
<dbReference type="Proteomes" id="UP000215002">
    <property type="component" value="Chromosome"/>
</dbReference>
<accession>A0A223NW28</accession>